<dbReference type="Pfam" id="PF13620">
    <property type="entry name" value="CarboxypepD_reg"/>
    <property type="match status" value="1"/>
</dbReference>
<dbReference type="GO" id="GO:0004180">
    <property type="term" value="F:carboxypeptidase activity"/>
    <property type="evidence" value="ECO:0007669"/>
    <property type="project" value="UniProtKB-KW"/>
</dbReference>
<dbReference type="Proteomes" id="UP000283684">
    <property type="component" value="Unassembled WGS sequence"/>
</dbReference>
<evidence type="ECO:0000256" key="1">
    <source>
        <dbReference type="SAM" id="SignalP"/>
    </source>
</evidence>
<dbReference type="AlphaFoldDB" id="A0A413NCS7"/>
<dbReference type="Gene3D" id="2.60.40.1120">
    <property type="entry name" value="Carboxypeptidase-like, regulatory domain"/>
    <property type="match status" value="1"/>
</dbReference>
<evidence type="ECO:0000313" key="2">
    <source>
        <dbReference type="EMBL" id="RGZ46348.1"/>
    </source>
</evidence>
<evidence type="ECO:0000313" key="3">
    <source>
        <dbReference type="Proteomes" id="UP000283684"/>
    </source>
</evidence>
<keyword evidence="1" id="KW-0732">Signal</keyword>
<dbReference type="InterPro" id="IPR008969">
    <property type="entry name" value="CarboxyPept-like_regulatory"/>
</dbReference>
<sequence>MKQIIFLLFLLSCTAVYAQQQDSVTIHGRVTDYNGQPIDSASVWWQNPQFNDIIEAITDKDGHYTARIPKGKYQSAASIYLPSYAHIAMKSGLPETEHRLEFWAWDFIADRDTTLDIRYHRMEAYGLRAFCIPGAMPTYQIYVRPMSLTRTYQWMKETKPESLVHGENLSDIEQQEQNKEARECQMAPRPGQLKVTVWIDGEKVPVLMKQEIKEYFDSNEYGNAYLLTVDMPKHPKKDLPYRIFKVELEDMENGDRGEGLYYMEKETTFNKPYTTNGKQ</sequence>
<gene>
    <name evidence="2" type="ORF">DW988_15665</name>
</gene>
<reference evidence="2 3" key="1">
    <citation type="submission" date="2018-08" db="EMBL/GenBank/DDBJ databases">
        <title>A genome reference for cultivated species of the human gut microbiota.</title>
        <authorList>
            <person name="Zou Y."/>
            <person name="Xue W."/>
            <person name="Luo G."/>
        </authorList>
    </citation>
    <scope>NUCLEOTIDE SEQUENCE [LARGE SCALE GENOMIC DNA]</scope>
    <source>
        <strain evidence="2 3">AM50-4</strain>
    </source>
</reference>
<dbReference type="EMBL" id="QSEE01000017">
    <property type="protein sequence ID" value="RGZ46348.1"/>
    <property type="molecule type" value="Genomic_DNA"/>
</dbReference>
<keyword evidence="2" id="KW-0645">Protease</keyword>
<protein>
    <submittedName>
        <fullName evidence="2">Carboxypeptidase regulatory-like domain-containing protein</fullName>
    </submittedName>
</protein>
<feature type="signal peptide" evidence="1">
    <location>
        <begin position="1"/>
        <end position="18"/>
    </location>
</feature>
<organism evidence="2 3">
    <name type="scientific">Bacteroides uniformis</name>
    <dbReference type="NCBI Taxonomy" id="820"/>
    <lineage>
        <taxon>Bacteria</taxon>
        <taxon>Pseudomonadati</taxon>
        <taxon>Bacteroidota</taxon>
        <taxon>Bacteroidia</taxon>
        <taxon>Bacteroidales</taxon>
        <taxon>Bacteroidaceae</taxon>
        <taxon>Bacteroides</taxon>
    </lineage>
</organism>
<keyword evidence="2" id="KW-0121">Carboxypeptidase</keyword>
<proteinExistence type="predicted"/>
<name>A0A413NCS7_BACUN</name>
<dbReference type="SUPFAM" id="SSF49464">
    <property type="entry name" value="Carboxypeptidase regulatory domain-like"/>
    <property type="match status" value="1"/>
</dbReference>
<keyword evidence="2" id="KW-0378">Hydrolase</keyword>
<comment type="caution">
    <text evidence="2">The sequence shown here is derived from an EMBL/GenBank/DDBJ whole genome shotgun (WGS) entry which is preliminary data.</text>
</comment>
<accession>A0A413NCS7</accession>
<feature type="chain" id="PRO_5019471639" evidence="1">
    <location>
        <begin position="19"/>
        <end position="279"/>
    </location>
</feature>